<evidence type="ECO:0000313" key="3">
    <source>
        <dbReference type="EMBL" id="BES91210.1"/>
    </source>
</evidence>
<keyword evidence="1" id="KW-0175">Coiled coil</keyword>
<reference evidence="3 4" key="1">
    <citation type="submission" date="2023-09" db="EMBL/GenBank/DDBJ databases">
        <title>Nesidiocoris tenuis whole genome shotgun sequence.</title>
        <authorList>
            <person name="Shibata T."/>
            <person name="Shimoda M."/>
            <person name="Kobayashi T."/>
            <person name="Uehara T."/>
        </authorList>
    </citation>
    <scope>NUCLEOTIDE SEQUENCE [LARGE SCALE GENOMIC DNA]</scope>
    <source>
        <strain evidence="3 4">Japan</strain>
    </source>
</reference>
<sequence length="271" mass="29546">MVKSPERSVEGSSKRPRAESSTPSPNSRKKIMNESGAVGQMSIGDLRALIEGVFESKVANLATKADVESIREEMVCMGQENAQLRSELAAVTKECEAMRKEVEDCQIKLRKKNLLFFGIKRSPSESCAGLVKQLCNEVLQTEVSVVQAYPLGKQSNVAAPVLAEFASTADIGNIFGNVKKLKDSTISIQPDLPISVRQTRGILLRIRKELKKEKPGINAQVRDATLSVEGKAFRWSNDVGLLLNGKDGTGALSTLVRKDLSPFLKGLMQSE</sequence>
<accession>A0ABN7AG10</accession>
<feature type="region of interest" description="Disordered" evidence="2">
    <location>
        <begin position="1"/>
        <end position="36"/>
    </location>
</feature>
<feature type="compositionally biased region" description="Basic and acidic residues" evidence="2">
    <location>
        <begin position="1"/>
        <end position="18"/>
    </location>
</feature>
<dbReference type="EMBL" id="AP028910">
    <property type="protein sequence ID" value="BES91210.1"/>
    <property type="molecule type" value="Genomic_DNA"/>
</dbReference>
<organism evidence="3 4">
    <name type="scientific">Nesidiocoris tenuis</name>
    <dbReference type="NCBI Taxonomy" id="355587"/>
    <lineage>
        <taxon>Eukaryota</taxon>
        <taxon>Metazoa</taxon>
        <taxon>Ecdysozoa</taxon>
        <taxon>Arthropoda</taxon>
        <taxon>Hexapoda</taxon>
        <taxon>Insecta</taxon>
        <taxon>Pterygota</taxon>
        <taxon>Neoptera</taxon>
        <taxon>Paraneoptera</taxon>
        <taxon>Hemiptera</taxon>
        <taxon>Heteroptera</taxon>
        <taxon>Panheteroptera</taxon>
        <taxon>Cimicomorpha</taxon>
        <taxon>Miridae</taxon>
        <taxon>Dicyphina</taxon>
        <taxon>Nesidiocoris</taxon>
    </lineage>
</organism>
<keyword evidence="4" id="KW-1185">Reference proteome</keyword>
<feature type="coiled-coil region" evidence="1">
    <location>
        <begin position="67"/>
        <end position="108"/>
    </location>
</feature>
<evidence type="ECO:0000256" key="2">
    <source>
        <dbReference type="SAM" id="MobiDB-lite"/>
    </source>
</evidence>
<proteinExistence type="predicted"/>
<dbReference type="Proteomes" id="UP001307889">
    <property type="component" value="Chromosome 2"/>
</dbReference>
<evidence type="ECO:0000256" key="1">
    <source>
        <dbReference type="SAM" id="Coils"/>
    </source>
</evidence>
<protein>
    <submittedName>
        <fullName evidence="3">Uncharacterized protein</fullName>
    </submittedName>
</protein>
<gene>
    <name evidence="3" type="ORF">NTJ_04019</name>
</gene>
<name>A0ABN7AG10_9HEMI</name>
<evidence type="ECO:0000313" key="4">
    <source>
        <dbReference type="Proteomes" id="UP001307889"/>
    </source>
</evidence>